<sequence length="99" mass="10681">MNNQMTDEVAAYIHGINGFDVTDSENTDLDQVPDRAYIQFAGESERRTTAVGGLSPGLARRAENDAMVAEMMGEGIGIRLLIERAMLDPDAEVIPIGGQ</sequence>
<name>L7THN6_9CAUD</name>
<dbReference type="KEGG" id="vg:14477226"/>
<keyword evidence="2" id="KW-1185">Reference proteome</keyword>
<protein>
    <submittedName>
        <fullName evidence="1">Uncharacterized protein</fullName>
    </submittedName>
</protein>
<dbReference type="EMBL" id="KC117376">
    <property type="protein sequence ID" value="AGC34356.1"/>
    <property type="molecule type" value="Genomic_DNA"/>
</dbReference>
<dbReference type="GeneID" id="14477226"/>
<evidence type="ECO:0000313" key="2">
    <source>
        <dbReference type="Proteomes" id="UP000011138"/>
    </source>
</evidence>
<organism evidence="1 2">
    <name type="scientific">Halorubrum sodomense tailed virus 2</name>
    <dbReference type="NCBI Taxonomy" id="1262527"/>
    <lineage>
        <taxon>Viruses</taxon>
        <taxon>Duplodnaviria</taxon>
        <taxon>Heunggongvirae</taxon>
        <taxon>Uroviricota</taxon>
        <taxon>Caudoviricetes</taxon>
        <taxon>Thumleimavirales</taxon>
        <taxon>Hafunaviridae</taxon>
        <taxon>Mincapvirus</taxon>
        <taxon>Mincapvirus eilatense</taxon>
        <taxon>Mincapvirus HSTV2</taxon>
    </lineage>
</organism>
<proteinExistence type="predicted"/>
<evidence type="ECO:0000313" key="1">
    <source>
        <dbReference type="EMBL" id="AGC34356.1"/>
    </source>
</evidence>
<dbReference type="OrthoDB" id="32833at10239"/>
<dbReference type="RefSeq" id="YP_007379167.1">
    <property type="nucleotide sequence ID" value="NC_020159.1"/>
</dbReference>
<accession>L7THN6</accession>
<reference evidence="1 2" key="1">
    <citation type="journal article" date="2013" name="J. Virol.">
        <title>Insights into head-tailed viruses infecting extremely halophilic archaea.</title>
        <authorList>
            <person name="Pietila M.K."/>
            <person name="Laurinmaki P."/>
            <person name="Russell D.A."/>
            <person name="Ko C.C."/>
            <person name="Jacobs-Sera D."/>
            <person name="Butcher S.J."/>
            <person name="Bamford D.H."/>
            <person name="Hendrix R.W."/>
        </authorList>
    </citation>
    <scope>NUCLEOTIDE SEQUENCE [LARGE SCALE GENOMIC DNA]</scope>
</reference>
<gene>
    <name evidence="1" type="primary">89</name>
    <name evidence="1" type="ORF">HSTV2_89</name>
</gene>
<dbReference type="Proteomes" id="UP000011138">
    <property type="component" value="Segment"/>
</dbReference>